<dbReference type="EMBL" id="JBBLZC010000032">
    <property type="protein sequence ID" value="MEK0085677.1"/>
    <property type="molecule type" value="Genomic_DNA"/>
</dbReference>
<evidence type="ECO:0000259" key="3">
    <source>
        <dbReference type="Pfam" id="PF00195"/>
    </source>
</evidence>
<dbReference type="Gene3D" id="3.40.47.10">
    <property type="match status" value="2"/>
</dbReference>
<evidence type="ECO:0000313" key="5">
    <source>
        <dbReference type="EMBL" id="MEK0085677.1"/>
    </source>
</evidence>
<protein>
    <submittedName>
        <fullName evidence="5">Type III polyketide synthase</fullName>
    </submittedName>
</protein>
<dbReference type="Pfam" id="PF00195">
    <property type="entry name" value="Chal_sti_synt_N"/>
    <property type="match status" value="1"/>
</dbReference>
<dbReference type="SUPFAM" id="SSF53901">
    <property type="entry name" value="Thiolase-like"/>
    <property type="match status" value="1"/>
</dbReference>
<dbReference type="InterPro" id="IPR011141">
    <property type="entry name" value="Polyketide_synthase_type-III"/>
</dbReference>
<evidence type="ECO:0000256" key="2">
    <source>
        <dbReference type="ARBA" id="ARBA00022679"/>
    </source>
</evidence>
<evidence type="ECO:0000256" key="1">
    <source>
        <dbReference type="ARBA" id="ARBA00005531"/>
    </source>
</evidence>
<name>A0ABU8XWW3_9PROT</name>
<gene>
    <name evidence="5" type="ORF">U1T56_21200</name>
</gene>
<evidence type="ECO:0000313" key="6">
    <source>
        <dbReference type="Proteomes" id="UP001375743"/>
    </source>
</evidence>
<dbReference type="InterPro" id="IPR016039">
    <property type="entry name" value="Thiolase-like"/>
</dbReference>
<dbReference type="PIRSF" id="PIRSF000451">
    <property type="entry name" value="PKS_III"/>
    <property type="match status" value="1"/>
</dbReference>
<organism evidence="5 6">
    <name type="scientific">Benzoatithermus flavus</name>
    <dbReference type="NCBI Taxonomy" id="3108223"/>
    <lineage>
        <taxon>Bacteria</taxon>
        <taxon>Pseudomonadati</taxon>
        <taxon>Pseudomonadota</taxon>
        <taxon>Alphaproteobacteria</taxon>
        <taxon>Geminicoccales</taxon>
        <taxon>Geminicoccaceae</taxon>
        <taxon>Benzoatithermus</taxon>
    </lineage>
</organism>
<dbReference type="CDD" id="cd00831">
    <property type="entry name" value="CHS_like"/>
    <property type="match status" value="1"/>
</dbReference>
<reference evidence="5 6" key="1">
    <citation type="submission" date="2024-01" db="EMBL/GenBank/DDBJ databases">
        <title>Multi-omics insights into the function and evolution of sodium benzoate biodegradation pathways in Benzoatithermus flavus gen. nov., sp. nov. from hot spring.</title>
        <authorList>
            <person name="Hu C.-J."/>
            <person name="Li W.-J."/>
        </authorList>
    </citation>
    <scope>NUCLEOTIDE SEQUENCE [LARGE SCALE GENOMIC DNA]</scope>
    <source>
        <strain evidence="5 6">SYSU G07066</strain>
    </source>
</reference>
<comment type="caution">
    <text evidence="5">The sequence shown here is derived from an EMBL/GenBank/DDBJ whole genome shotgun (WGS) entry which is preliminary data.</text>
</comment>
<keyword evidence="6" id="KW-1185">Reference proteome</keyword>
<proteinExistence type="inferred from homology"/>
<dbReference type="RefSeq" id="WP_418161526.1">
    <property type="nucleotide sequence ID" value="NZ_JBBLZC010000032.1"/>
</dbReference>
<accession>A0ABU8XWW3</accession>
<feature type="domain" description="Chalcone/stilbene synthase N-terminal" evidence="3">
    <location>
        <begin position="35"/>
        <end position="211"/>
    </location>
</feature>
<dbReference type="Proteomes" id="UP001375743">
    <property type="component" value="Unassembled WGS sequence"/>
</dbReference>
<dbReference type="Pfam" id="PF02797">
    <property type="entry name" value="Chal_sti_synt_C"/>
    <property type="match status" value="1"/>
</dbReference>
<dbReference type="InterPro" id="IPR012328">
    <property type="entry name" value="Chalcone/stilbene_synt_C"/>
</dbReference>
<dbReference type="PANTHER" id="PTHR11877:SF46">
    <property type="entry name" value="TYPE III POLYKETIDE SYNTHASE A"/>
    <property type="match status" value="1"/>
</dbReference>
<comment type="similarity">
    <text evidence="1">Belongs to the thiolase-like superfamily. Chalcone/stilbene synthases family.</text>
</comment>
<sequence length="359" mass="39152">MQPAYINRIATAVPTFDVHRKFLEYAPSMLRDGRSRRLFQRMAERAQIDHRFSYIEPHPSPELLDRIGLFRPGAFPDTGQRMRLYEAQAPILALEALEALGITRDAHEITHFVVTTCTGFYAPGLDLELMARLGLPPGVERTLVGFMGCQAALPALKLAAHIVRSQHRARVLILNLELCTLHLQETDDLESLLTFVLFADGCAASLVSGEPVGLEILGFRSTVLPDSRDQIAWRIGESGFRMWLDGAVPATIAKGLPGHVQGLLGSRDSSEVGLWAVHPGGRSVLDAVEDALRLDATALDASRATLRAYGNMSSATMMFVLGRLMEARPRPSLGCALAFGPGLTAEAMLFRVGEGAWPS</sequence>
<dbReference type="PANTHER" id="PTHR11877">
    <property type="entry name" value="HYDROXYMETHYLGLUTARYL-COA SYNTHASE"/>
    <property type="match status" value="1"/>
</dbReference>
<dbReference type="InterPro" id="IPR001099">
    <property type="entry name" value="Chalcone/stilbene_synt_N"/>
</dbReference>
<feature type="domain" description="Chalcone/stilbene synthase C-terminal" evidence="4">
    <location>
        <begin position="221"/>
        <end position="351"/>
    </location>
</feature>
<keyword evidence="2" id="KW-0808">Transferase</keyword>
<evidence type="ECO:0000259" key="4">
    <source>
        <dbReference type="Pfam" id="PF02797"/>
    </source>
</evidence>